<dbReference type="Proteomes" id="UP001500466">
    <property type="component" value="Unassembled WGS sequence"/>
</dbReference>
<accession>A0ABP9HDH6</accession>
<evidence type="ECO:0000313" key="3">
    <source>
        <dbReference type="Proteomes" id="UP001500466"/>
    </source>
</evidence>
<feature type="compositionally biased region" description="Basic and acidic residues" evidence="1">
    <location>
        <begin position="25"/>
        <end position="38"/>
    </location>
</feature>
<name>A0ABP9HDH6_9ACTN</name>
<sequence>MRGVVVIRYHRVGLHQVARLAQEDAKPRERVDRSEHHYVQPFHGRPNDPRVERFCLRAGNFLVEICQLGKVLHGSSETALTGDPVDS</sequence>
<reference evidence="3" key="1">
    <citation type="journal article" date="2019" name="Int. J. Syst. Evol. Microbiol.">
        <title>The Global Catalogue of Microorganisms (GCM) 10K type strain sequencing project: providing services to taxonomists for standard genome sequencing and annotation.</title>
        <authorList>
            <consortium name="The Broad Institute Genomics Platform"/>
            <consortium name="The Broad Institute Genome Sequencing Center for Infectious Disease"/>
            <person name="Wu L."/>
            <person name="Ma J."/>
        </authorList>
    </citation>
    <scope>NUCLEOTIDE SEQUENCE [LARGE SCALE GENOMIC DNA]</scope>
    <source>
        <strain evidence="3">JCM 17986</strain>
    </source>
</reference>
<evidence type="ECO:0000313" key="2">
    <source>
        <dbReference type="EMBL" id="GAA4968437.1"/>
    </source>
</evidence>
<dbReference type="EMBL" id="BAABHS010000012">
    <property type="protein sequence ID" value="GAA4968437.1"/>
    <property type="molecule type" value="Genomic_DNA"/>
</dbReference>
<protein>
    <recommendedName>
        <fullName evidence="4">Transposase</fullName>
    </recommendedName>
</protein>
<evidence type="ECO:0000256" key="1">
    <source>
        <dbReference type="SAM" id="MobiDB-lite"/>
    </source>
</evidence>
<keyword evidence="3" id="KW-1185">Reference proteome</keyword>
<evidence type="ECO:0008006" key="4">
    <source>
        <dbReference type="Google" id="ProtNLM"/>
    </source>
</evidence>
<organism evidence="2 3">
    <name type="scientific">Yinghuangia aomiensis</name>
    <dbReference type="NCBI Taxonomy" id="676205"/>
    <lineage>
        <taxon>Bacteria</taxon>
        <taxon>Bacillati</taxon>
        <taxon>Actinomycetota</taxon>
        <taxon>Actinomycetes</taxon>
        <taxon>Kitasatosporales</taxon>
        <taxon>Streptomycetaceae</taxon>
        <taxon>Yinghuangia</taxon>
    </lineage>
</organism>
<feature type="region of interest" description="Disordered" evidence="1">
    <location>
        <begin position="25"/>
        <end position="44"/>
    </location>
</feature>
<proteinExistence type="predicted"/>
<comment type="caution">
    <text evidence="2">The sequence shown here is derived from an EMBL/GenBank/DDBJ whole genome shotgun (WGS) entry which is preliminary data.</text>
</comment>
<gene>
    <name evidence="2" type="ORF">GCM10023205_36980</name>
</gene>